<feature type="region of interest" description="Disordered" evidence="1">
    <location>
        <begin position="223"/>
        <end position="249"/>
    </location>
</feature>
<sequence length="298" mass="32175">MRSDAAAPAASSDDEDAAIDEAGEQSSKGKGRFRRKGVSPEELVAEYRSCLYFTQQKSLTDSVKKAVDRVVETLNLLAHKDTFCSHKVQKDSRRVNIRQHHAQYIVVYQSPDGTTRTFVSPGWQQHEEVGTQFEGLVQAIKEAYTDADAGGAIVEACLFEIAQRLPPMLSLQAFGRAIGHWALKMAVYNIKGFYAADWLRDKAAKAAKAEAAAAATTAEAAPDVAGEGLAQGSSRQRQHRASPQVDRGGTPSACTLGQALAPASALAAARCAATRGKRTACMRQCQLLLSVRGPRRTW</sequence>
<feature type="compositionally biased region" description="Low complexity" evidence="1">
    <location>
        <begin position="1"/>
        <end position="11"/>
    </location>
</feature>
<dbReference type="Proteomes" id="UP001244341">
    <property type="component" value="Chromosome 16b"/>
</dbReference>
<proteinExistence type="predicted"/>
<feature type="region of interest" description="Disordered" evidence="1">
    <location>
        <begin position="1"/>
        <end position="35"/>
    </location>
</feature>
<dbReference type="EMBL" id="CP126223">
    <property type="protein sequence ID" value="WIA23667.1"/>
    <property type="molecule type" value="Genomic_DNA"/>
</dbReference>
<name>A0ABY8UR08_TETOB</name>
<evidence type="ECO:0000313" key="2">
    <source>
        <dbReference type="EMBL" id="WIA23667.1"/>
    </source>
</evidence>
<keyword evidence="3" id="KW-1185">Reference proteome</keyword>
<reference evidence="2 3" key="1">
    <citation type="submission" date="2023-05" db="EMBL/GenBank/DDBJ databases">
        <title>A 100% complete, gapless, phased diploid assembly of the Scenedesmus obliquus UTEX 3031 genome.</title>
        <authorList>
            <person name="Biondi T.C."/>
            <person name="Hanschen E.R."/>
            <person name="Kwon T."/>
            <person name="Eng W."/>
            <person name="Kruse C.P.S."/>
            <person name="Koehler S.I."/>
            <person name="Kunde Y."/>
            <person name="Gleasner C.D."/>
            <person name="You Mak K.T."/>
            <person name="Polle J."/>
            <person name="Hovde B.T."/>
            <person name="Starkenburg S.R."/>
        </authorList>
    </citation>
    <scope>NUCLEOTIDE SEQUENCE [LARGE SCALE GENOMIC DNA]</scope>
    <source>
        <strain evidence="2 3">DOE0152z</strain>
    </source>
</reference>
<accession>A0ABY8UR08</accession>
<feature type="compositionally biased region" description="Acidic residues" evidence="1">
    <location>
        <begin position="12"/>
        <end position="23"/>
    </location>
</feature>
<evidence type="ECO:0000256" key="1">
    <source>
        <dbReference type="SAM" id="MobiDB-lite"/>
    </source>
</evidence>
<evidence type="ECO:0000313" key="3">
    <source>
        <dbReference type="Proteomes" id="UP001244341"/>
    </source>
</evidence>
<gene>
    <name evidence="2" type="ORF">OEZ85_000368</name>
</gene>
<protein>
    <submittedName>
        <fullName evidence="2">Uncharacterized protein</fullName>
    </submittedName>
</protein>
<organism evidence="2 3">
    <name type="scientific">Tetradesmus obliquus</name>
    <name type="common">Green alga</name>
    <name type="synonym">Acutodesmus obliquus</name>
    <dbReference type="NCBI Taxonomy" id="3088"/>
    <lineage>
        <taxon>Eukaryota</taxon>
        <taxon>Viridiplantae</taxon>
        <taxon>Chlorophyta</taxon>
        <taxon>core chlorophytes</taxon>
        <taxon>Chlorophyceae</taxon>
        <taxon>CS clade</taxon>
        <taxon>Sphaeropleales</taxon>
        <taxon>Scenedesmaceae</taxon>
        <taxon>Tetradesmus</taxon>
    </lineage>
</organism>